<dbReference type="Proteomes" id="UP001153334">
    <property type="component" value="Unassembled WGS sequence"/>
</dbReference>
<comment type="caution">
    <text evidence="1">The sequence shown here is derived from an EMBL/GenBank/DDBJ whole genome shotgun (WGS) entry which is preliminary data.</text>
</comment>
<reference evidence="1" key="1">
    <citation type="submission" date="2022-11" db="EMBL/GenBank/DDBJ databases">
        <title>Genome Sequence of Nemania bipapillata.</title>
        <authorList>
            <person name="Buettner E."/>
        </authorList>
    </citation>
    <scope>NUCLEOTIDE SEQUENCE</scope>
    <source>
        <strain evidence="1">CP14</strain>
    </source>
</reference>
<protein>
    <submittedName>
        <fullName evidence="1">Uncharacterized protein</fullName>
    </submittedName>
</protein>
<gene>
    <name evidence="1" type="ORF">ONZ43_g7712</name>
</gene>
<sequence length="82" mass="8701">MQRPPCYDEDPDFADGVDNDIDDGVADVGPYTRQDVTTRTRNGSLDVIVGILGAKYATGAVKALGLEDSASDGESNELTRPL</sequence>
<proteinExistence type="predicted"/>
<organism evidence="1 2">
    <name type="scientific">Nemania bipapillata</name>
    <dbReference type="NCBI Taxonomy" id="110536"/>
    <lineage>
        <taxon>Eukaryota</taxon>
        <taxon>Fungi</taxon>
        <taxon>Dikarya</taxon>
        <taxon>Ascomycota</taxon>
        <taxon>Pezizomycotina</taxon>
        <taxon>Sordariomycetes</taxon>
        <taxon>Xylariomycetidae</taxon>
        <taxon>Xylariales</taxon>
        <taxon>Xylariaceae</taxon>
        <taxon>Nemania</taxon>
    </lineage>
</organism>
<dbReference type="EMBL" id="JAPESX010003557">
    <property type="protein sequence ID" value="KAJ8104728.1"/>
    <property type="molecule type" value="Genomic_DNA"/>
</dbReference>
<evidence type="ECO:0000313" key="1">
    <source>
        <dbReference type="EMBL" id="KAJ8104728.1"/>
    </source>
</evidence>
<accession>A0ACC2HPP0</accession>
<keyword evidence="2" id="KW-1185">Reference proteome</keyword>
<name>A0ACC2HPP0_9PEZI</name>
<evidence type="ECO:0000313" key="2">
    <source>
        <dbReference type="Proteomes" id="UP001153334"/>
    </source>
</evidence>